<dbReference type="InterPro" id="IPR007816">
    <property type="entry name" value="ResB-like_domain"/>
</dbReference>
<dbReference type="InterPro" id="IPR023494">
    <property type="entry name" value="Cyt_c_bgen_Ccs1/CcsB/ResB"/>
</dbReference>
<keyword evidence="2 6" id="KW-0812">Transmembrane</keyword>
<sequence length="543" mass="62952">MNVLKCDACGYENSVGTTICNKCGNPLDRNKQNELLNMRYDGRSIRSKSKNKTIVDKIWNFFSSVKVGVSLIAIALVASAIGTIFPQKMYIPTTVSPAEHYREEYGIVGQIYYQLGFHELYSSTWYMILIALIGMSIFIVSLDRGIPLYRALTKQNPIRHVRFLERQKLFGKYNNYKQSDVEKLVGNIKKSRYKIYEKDGHILAEKGRFSRWGPYVNHTGLIIFLVGTLLRFFPSMYVDEFVWVREGETAIIPGTNQEYYIENLQFTLEFYGEDPEDEKFQQVLEQENSAIPKHFETKAIIYQNVAEDVIGTEPQLEEVTRGDIIVNEPLQFADLSIYQNSYQLNEFSSMSFTLHTTDSEEELAQFTVDFSNPNSVYELDNGFRIELNNYYPDYVLDDDGPRSQSNYPRNPAFVFFVYPPGEEEPERNFLSIGQNIDPTNENQYKLSLKGFDMREVSGLKVKKDLTLPVLGIGAFIFMIGVVQGMYWQHRRIWIHPKGEELYIAGHTNKNWFGMTNECKKIMEDTPFSMLNDQEKEHQENDYT</sequence>
<keyword evidence="9" id="KW-1185">Reference proteome</keyword>
<feature type="domain" description="ResB-like" evidence="7">
    <location>
        <begin position="65"/>
        <end position="416"/>
    </location>
</feature>
<dbReference type="RefSeq" id="WP_390197922.1">
    <property type="nucleotide sequence ID" value="NZ_JBHSDV010000001.1"/>
</dbReference>
<evidence type="ECO:0000256" key="6">
    <source>
        <dbReference type="SAM" id="Phobius"/>
    </source>
</evidence>
<evidence type="ECO:0000313" key="8">
    <source>
        <dbReference type="EMBL" id="MFC4387697.1"/>
    </source>
</evidence>
<feature type="transmembrane region" description="Helical" evidence="6">
    <location>
        <begin position="124"/>
        <end position="142"/>
    </location>
</feature>
<dbReference type="EMBL" id="JBHSDV010000001">
    <property type="protein sequence ID" value="MFC4387697.1"/>
    <property type="molecule type" value="Genomic_DNA"/>
</dbReference>
<name>A0ABV8VTB8_9BACI</name>
<evidence type="ECO:0000256" key="5">
    <source>
        <dbReference type="ARBA" id="ARBA00023136"/>
    </source>
</evidence>
<reference evidence="9" key="1">
    <citation type="journal article" date="2019" name="Int. J. Syst. Evol. Microbiol.">
        <title>The Global Catalogue of Microorganisms (GCM) 10K type strain sequencing project: providing services to taxonomists for standard genome sequencing and annotation.</title>
        <authorList>
            <consortium name="The Broad Institute Genomics Platform"/>
            <consortium name="The Broad Institute Genome Sequencing Center for Infectious Disease"/>
            <person name="Wu L."/>
            <person name="Ma J."/>
        </authorList>
    </citation>
    <scope>NUCLEOTIDE SEQUENCE [LARGE SCALE GENOMIC DNA]</scope>
    <source>
        <strain evidence="9">KACC 14058</strain>
    </source>
</reference>
<organism evidence="8 9">
    <name type="scientific">Gracilibacillus marinus</name>
    <dbReference type="NCBI Taxonomy" id="630535"/>
    <lineage>
        <taxon>Bacteria</taxon>
        <taxon>Bacillati</taxon>
        <taxon>Bacillota</taxon>
        <taxon>Bacilli</taxon>
        <taxon>Bacillales</taxon>
        <taxon>Bacillaceae</taxon>
        <taxon>Gracilibacillus</taxon>
    </lineage>
</organism>
<evidence type="ECO:0000259" key="7">
    <source>
        <dbReference type="Pfam" id="PF05140"/>
    </source>
</evidence>
<keyword evidence="5 6" id="KW-0472">Membrane</keyword>
<dbReference type="PANTHER" id="PTHR31566:SF0">
    <property type="entry name" value="CYTOCHROME C BIOGENESIS PROTEIN CCS1, CHLOROPLASTIC"/>
    <property type="match status" value="1"/>
</dbReference>
<protein>
    <submittedName>
        <fullName evidence="8">Cytochrome c biogenesis protein ResB</fullName>
    </submittedName>
</protein>
<evidence type="ECO:0000256" key="2">
    <source>
        <dbReference type="ARBA" id="ARBA00022692"/>
    </source>
</evidence>
<comment type="caution">
    <text evidence="8">The sequence shown here is derived from an EMBL/GenBank/DDBJ whole genome shotgun (WGS) entry which is preliminary data.</text>
</comment>
<dbReference type="Pfam" id="PF05140">
    <property type="entry name" value="ResB"/>
    <property type="match status" value="2"/>
</dbReference>
<evidence type="ECO:0000256" key="4">
    <source>
        <dbReference type="ARBA" id="ARBA00022989"/>
    </source>
</evidence>
<dbReference type="PANTHER" id="PTHR31566">
    <property type="entry name" value="CYTOCHROME C BIOGENESIS PROTEIN CCS1, CHLOROPLASTIC"/>
    <property type="match status" value="1"/>
</dbReference>
<accession>A0ABV8VTB8</accession>
<dbReference type="Proteomes" id="UP001595880">
    <property type="component" value="Unassembled WGS sequence"/>
</dbReference>
<evidence type="ECO:0000313" key="9">
    <source>
        <dbReference type="Proteomes" id="UP001595880"/>
    </source>
</evidence>
<feature type="transmembrane region" description="Helical" evidence="6">
    <location>
        <begin position="58"/>
        <end position="85"/>
    </location>
</feature>
<evidence type="ECO:0000256" key="3">
    <source>
        <dbReference type="ARBA" id="ARBA00022748"/>
    </source>
</evidence>
<keyword evidence="3" id="KW-0201">Cytochrome c-type biogenesis</keyword>
<keyword evidence="4 6" id="KW-1133">Transmembrane helix</keyword>
<gene>
    <name evidence="8" type="ORF">ACFOZ1_07700</name>
</gene>
<feature type="transmembrane region" description="Helical" evidence="6">
    <location>
        <begin position="215"/>
        <end position="233"/>
    </location>
</feature>
<feature type="transmembrane region" description="Helical" evidence="6">
    <location>
        <begin position="465"/>
        <end position="487"/>
    </location>
</feature>
<proteinExistence type="predicted"/>
<evidence type="ECO:0000256" key="1">
    <source>
        <dbReference type="ARBA" id="ARBA00004141"/>
    </source>
</evidence>
<comment type="subcellular location">
    <subcellularLocation>
        <location evidence="1">Membrane</location>
        <topology evidence="1">Multi-pass membrane protein</topology>
    </subcellularLocation>
</comment>
<feature type="domain" description="ResB-like" evidence="7">
    <location>
        <begin position="439"/>
        <end position="517"/>
    </location>
</feature>